<dbReference type="EMBL" id="MTKT01003475">
    <property type="protein sequence ID" value="OWM74734.1"/>
    <property type="molecule type" value="Genomic_DNA"/>
</dbReference>
<name>A0A218WPH1_PUNGR</name>
<evidence type="ECO:0000313" key="2">
    <source>
        <dbReference type="EMBL" id="OWM74734.1"/>
    </source>
</evidence>
<accession>A0A218WPH1</accession>
<sequence length="71" mass="7714">MSFCGTHGSEGRGSSKSACPNYQQEHAEDCGSPSYWGESSAAKEVGERRGTGELTTPTSDHHLSRKEEQLR</sequence>
<feature type="compositionally biased region" description="Basic and acidic residues" evidence="1">
    <location>
        <begin position="59"/>
        <end position="71"/>
    </location>
</feature>
<comment type="caution">
    <text evidence="2">The sequence shown here is derived from an EMBL/GenBank/DDBJ whole genome shotgun (WGS) entry which is preliminary data.</text>
</comment>
<proteinExistence type="predicted"/>
<organism evidence="2 3">
    <name type="scientific">Punica granatum</name>
    <name type="common">Pomegranate</name>
    <dbReference type="NCBI Taxonomy" id="22663"/>
    <lineage>
        <taxon>Eukaryota</taxon>
        <taxon>Viridiplantae</taxon>
        <taxon>Streptophyta</taxon>
        <taxon>Embryophyta</taxon>
        <taxon>Tracheophyta</taxon>
        <taxon>Spermatophyta</taxon>
        <taxon>Magnoliopsida</taxon>
        <taxon>eudicotyledons</taxon>
        <taxon>Gunneridae</taxon>
        <taxon>Pentapetalae</taxon>
        <taxon>rosids</taxon>
        <taxon>malvids</taxon>
        <taxon>Myrtales</taxon>
        <taxon>Lythraceae</taxon>
        <taxon>Punica</taxon>
    </lineage>
</organism>
<gene>
    <name evidence="2" type="ORF">CDL15_Pgr009281</name>
</gene>
<dbReference type="Proteomes" id="UP000197138">
    <property type="component" value="Unassembled WGS sequence"/>
</dbReference>
<protein>
    <submittedName>
        <fullName evidence="2">Uncharacterized protein</fullName>
    </submittedName>
</protein>
<evidence type="ECO:0000256" key="1">
    <source>
        <dbReference type="SAM" id="MobiDB-lite"/>
    </source>
</evidence>
<reference evidence="3" key="1">
    <citation type="journal article" date="2017" name="Plant J.">
        <title>The pomegranate (Punica granatum L.) genome and the genomics of punicalagin biosynthesis.</title>
        <authorList>
            <person name="Qin G."/>
            <person name="Xu C."/>
            <person name="Ming R."/>
            <person name="Tang H."/>
            <person name="Guyot R."/>
            <person name="Kramer E.M."/>
            <person name="Hu Y."/>
            <person name="Yi X."/>
            <person name="Qi Y."/>
            <person name="Xu X."/>
            <person name="Gao Z."/>
            <person name="Pan H."/>
            <person name="Jian J."/>
            <person name="Tian Y."/>
            <person name="Yue Z."/>
            <person name="Xu Y."/>
        </authorList>
    </citation>
    <scope>NUCLEOTIDE SEQUENCE [LARGE SCALE GENOMIC DNA]</scope>
    <source>
        <strain evidence="3">cv. Dabenzi</strain>
    </source>
</reference>
<feature type="region of interest" description="Disordered" evidence="1">
    <location>
        <begin position="1"/>
        <end position="71"/>
    </location>
</feature>
<evidence type="ECO:0000313" key="3">
    <source>
        <dbReference type="Proteomes" id="UP000197138"/>
    </source>
</evidence>
<feature type="compositionally biased region" description="Polar residues" evidence="1">
    <location>
        <begin position="12"/>
        <end position="24"/>
    </location>
</feature>
<dbReference type="AlphaFoldDB" id="A0A218WPH1"/>